<proteinExistence type="evidence at transcript level"/>
<organism evidence="2">
    <name type="scientific">Ixodes ricinus</name>
    <name type="common">Common tick</name>
    <name type="synonym">Acarus ricinus</name>
    <dbReference type="NCBI Taxonomy" id="34613"/>
    <lineage>
        <taxon>Eukaryota</taxon>
        <taxon>Metazoa</taxon>
        <taxon>Ecdysozoa</taxon>
        <taxon>Arthropoda</taxon>
        <taxon>Chelicerata</taxon>
        <taxon>Arachnida</taxon>
        <taxon>Acari</taxon>
        <taxon>Parasitiformes</taxon>
        <taxon>Ixodida</taxon>
        <taxon>Ixodoidea</taxon>
        <taxon>Ixodidae</taxon>
        <taxon>Ixodinae</taxon>
        <taxon>Ixodes</taxon>
    </lineage>
</organism>
<feature type="chain" id="PRO_5001869008" evidence="1">
    <location>
        <begin position="21"/>
        <end position="73"/>
    </location>
</feature>
<name>A0A090X9K2_IXORI</name>
<sequence>MRSSFIFCLLGMYFIASANADSCSGIAGVPCRVFCYYYNGSTELKQENDGAPCKMPGGLEGKCKDGQCEKKNE</sequence>
<reference evidence="2" key="1">
    <citation type="journal article" date="2015" name="PLoS Negl. Trop. Dis.">
        <title>Deep Sequencing Analysis of the Ixodes ricinus Haemocytome.</title>
        <authorList>
            <person name="Kotsyfakis M."/>
            <person name="Kopacek P."/>
            <person name="Franta Z."/>
            <person name="Pedra J.H."/>
            <person name="Ribeiro J.M."/>
        </authorList>
    </citation>
    <scope>NUCLEOTIDE SEQUENCE</scope>
</reference>
<dbReference type="AlphaFoldDB" id="A0A090X9K2"/>
<protein>
    <submittedName>
        <fullName evidence="2">Putative salivary secreted protein</fullName>
    </submittedName>
</protein>
<accession>A0A090X9K2</accession>
<evidence type="ECO:0000313" key="2">
    <source>
        <dbReference type="EMBL" id="JAC92584.1"/>
    </source>
</evidence>
<evidence type="ECO:0000256" key="1">
    <source>
        <dbReference type="SAM" id="SignalP"/>
    </source>
</evidence>
<keyword evidence="1" id="KW-0732">Signal</keyword>
<dbReference type="EMBL" id="GBIH01002126">
    <property type="protein sequence ID" value="JAC92584.1"/>
    <property type="molecule type" value="mRNA"/>
</dbReference>
<feature type="signal peptide" evidence="1">
    <location>
        <begin position="1"/>
        <end position="20"/>
    </location>
</feature>